<evidence type="ECO:0000256" key="1">
    <source>
        <dbReference type="ARBA" id="ARBA00004586"/>
    </source>
</evidence>
<organism evidence="5 6">
    <name type="scientific">Olpidium bornovanus</name>
    <dbReference type="NCBI Taxonomy" id="278681"/>
    <lineage>
        <taxon>Eukaryota</taxon>
        <taxon>Fungi</taxon>
        <taxon>Fungi incertae sedis</taxon>
        <taxon>Olpidiomycota</taxon>
        <taxon>Olpidiomycotina</taxon>
        <taxon>Olpidiomycetes</taxon>
        <taxon>Olpidiales</taxon>
        <taxon>Olpidiaceae</taxon>
        <taxon>Olpidium</taxon>
    </lineage>
</organism>
<dbReference type="GO" id="GO:0006487">
    <property type="term" value="P:protein N-linked glycosylation"/>
    <property type="evidence" value="ECO:0007669"/>
    <property type="project" value="TreeGrafter"/>
</dbReference>
<keyword evidence="3" id="KW-0256">Endoplasmic reticulum</keyword>
<sequence>DVYLHQTEGVEATPAYAHLVQTPPPDTAKKRASKGNERSLYVTFIARRRAGGGIGCASWGSWAGCHGTLCTGRRQSLCRRAPVRSRGSPCGFQRCNTAKNERPGRRYGCADANRARCARGGRRRAGAVCEAVGEGEEGGGETCVLDEQGPRGKADRRLVSPILVRARARDAPQVSCRRAHADNTYRPSAYSDAGGGGERVLWTVMRALQRECANAAIVIYTGDVSVSKDEILRKAKTRFDISVDGDALDVVYLHKRALVEDSRCVKQRWSSLAMGVSGRDRPTKLECHFFVFFFFRQVSPFHPTWSEPRLHFSQF</sequence>
<dbReference type="AlphaFoldDB" id="A0A8H7ZP37"/>
<comment type="subcellular location">
    <subcellularLocation>
        <location evidence="1">Endoplasmic reticulum membrane</location>
    </subcellularLocation>
</comment>
<keyword evidence="6" id="KW-1185">Reference proteome</keyword>
<accession>A0A8H7ZP37</accession>
<dbReference type="GO" id="GO:0005789">
    <property type="term" value="C:endoplasmic reticulum membrane"/>
    <property type="evidence" value="ECO:0007669"/>
    <property type="project" value="UniProtKB-SubCell"/>
</dbReference>
<dbReference type="OrthoDB" id="2276068at2759"/>
<name>A0A8H7ZP37_9FUNG</name>
<dbReference type="PANTHER" id="PTHR45919:SF1">
    <property type="entry name" value="GDP-MAN:MAN(3)GLCNAC(2)-PP-DOL ALPHA-1,2-MANNOSYLTRANSFERASE"/>
    <property type="match status" value="1"/>
</dbReference>
<proteinExistence type="predicted"/>
<comment type="caution">
    <text evidence="5">The sequence shown here is derived from an EMBL/GenBank/DDBJ whole genome shotgun (WGS) entry which is preliminary data.</text>
</comment>
<evidence type="ECO:0000256" key="3">
    <source>
        <dbReference type="ARBA" id="ARBA00022824"/>
    </source>
</evidence>
<gene>
    <name evidence="5" type="ORF">BJ554DRAFT_3462</name>
</gene>
<dbReference type="PANTHER" id="PTHR45919">
    <property type="entry name" value="GDP-MAN:MAN(3)GLCNAC(2)-PP-DOL ALPHA-1,2-MANNOSYLTRANSFERASE"/>
    <property type="match status" value="1"/>
</dbReference>
<dbReference type="Proteomes" id="UP000673691">
    <property type="component" value="Unassembled WGS sequence"/>
</dbReference>
<evidence type="ECO:0000259" key="4">
    <source>
        <dbReference type="Pfam" id="PF15924"/>
    </source>
</evidence>
<dbReference type="GO" id="GO:0004377">
    <property type="term" value="F:GDP-Man:Man(3)GlcNAc(2)-PP-Dol alpha-1,2-mannosyltransferase activity"/>
    <property type="evidence" value="ECO:0007669"/>
    <property type="project" value="InterPro"/>
</dbReference>
<feature type="non-terminal residue" evidence="5">
    <location>
        <position position="1"/>
    </location>
</feature>
<reference evidence="5 6" key="1">
    <citation type="journal article" name="Sci. Rep.">
        <title>Genome-scale phylogenetic analyses confirm Olpidium as the closest living zoosporic fungus to the non-flagellated, terrestrial fungi.</title>
        <authorList>
            <person name="Chang Y."/>
            <person name="Rochon D."/>
            <person name="Sekimoto S."/>
            <person name="Wang Y."/>
            <person name="Chovatia M."/>
            <person name="Sandor L."/>
            <person name="Salamov A."/>
            <person name="Grigoriev I.V."/>
            <person name="Stajich J.E."/>
            <person name="Spatafora J.W."/>
        </authorList>
    </citation>
    <scope>NUCLEOTIDE SEQUENCE [LARGE SCALE GENOMIC DNA]</scope>
    <source>
        <strain evidence="5">S191</strain>
    </source>
</reference>
<evidence type="ECO:0000313" key="6">
    <source>
        <dbReference type="Proteomes" id="UP000673691"/>
    </source>
</evidence>
<dbReference type="EMBL" id="JAEFCI010011275">
    <property type="protein sequence ID" value="KAG5456715.1"/>
    <property type="molecule type" value="Genomic_DNA"/>
</dbReference>
<keyword evidence="2" id="KW-0808">Transferase</keyword>
<dbReference type="InterPro" id="IPR031814">
    <property type="entry name" value="ALG11_N"/>
</dbReference>
<evidence type="ECO:0000313" key="5">
    <source>
        <dbReference type="EMBL" id="KAG5456715.1"/>
    </source>
</evidence>
<evidence type="ECO:0000256" key="2">
    <source>
        <dbReference type="ARBA" id="ARBA00022679"/>
    </source>
</evidence>
<protein>
    <recommendedName>
        <fullName evidence="4">ALG11 mannosyltransferase N-terminal domain-containing protein</fullName>
    </recommendedName>
</protein>
<feature type="domain" description="ALG11 mannosyltransferase N-terminal" evidence="4">
    <location>
        <begin position="189"/>
        <end position="263"/>
    </location>
</feature>
<dbReference type="Pfam" id="PF15924">
    <property type="entry name" value="ALG11_N"/>
    <property type="match status" value="1"/>
</dbReference>
<dbReference type="InterPro" id="IPR038013">
    <property type="entry name" value="ALG11"/>
</dbReference>